<dbReference type="AlphaFoldDB" id="A0A8B8ZP68"/>
<evidence type="ECO:0000313" key="2">
    <source>
        <dbReference type="RefSeq" id="XP_038973278.1"/>
    </source>
</evidence>
<gene>
    <name evidence="2" type="primary">LOC120105152</name>
</gene>
<proteinExistence type="predicted"/>
<dbReference type="CDD" id="cd09272">
    <property type="entry name" value="RNase_HI_RT_Ty1"/>
    <property type="match status" value="1"/>
</dbReference>
<evidence type="ECO:0000313" key="1">
    <source>
        <dbReference type="Proteomes" id="UP000228380"/>
    </source>
</evidence>
<accession>A0A8B8ZP68</accession>
<dbReference type="OrthoDB" id="1645289at2759"/>
<dbReference type="RefSeq" id="XP_038973278.1">
    <property type="nucleotide sequence ID" value="XM_039117350.1"/>
</dbReference>
<dbReference type="Proteomes" id="UP000228380">
    <property type="component" value="Unplaced"/>
</dbReference>
<name>A0A8B8ZP68_PHODC</name>
<keyword evidence="1" id="KW-1185">Reference proteome</keyword>
<organism evidence="1 2">
    <name type="scientific">Phoenix dactylifera</name>
    <name type="common">Date palm</name>
    <dbReference type="NCBI Taxonomy" id="42345"/>
    <lineage>
        <taxon>Eukaryota</taxon>
        <taxon>Viridiplantae</taxon>
        <taxon>Streptophyta</taxon>
        <taxon>Embryophyta</taxon>
        <taxon>Tracheophyta</taxon>
        <taxon>Spermatophyta</taxon>
        <taxon>Magnoliopsida</taxon>
        <taxon>Liliopsida</taxon>
        <taxon>Arecaceae</taxon>
        <taxon>Coryphoideae</taxon>
        <taxon>Phoeniceae</taxon>
        <taxon>Phoenix</taxon>
    </lineage>
</organism>
<dbReference type="PANTHER" id="PTHR11439">
    <property type="entry name" value="GAG-POL-RELATED RETROTRANSPOSON"/>
    <property type="match status" value="1"/>
</dbReference>
<sequence>MKNVPYSSATRSLMYVEVCTRPDIAYAASLLGRYSSNPDHEHWVGAKKVLRYLKKTKGYLLVYKKVDNIEVSSYADSNFAGYSADMKSTTGYIFMLAGGAISWKSFKQSLVASSMMQAEIIACFEAGLMPYVFFTKNTNNSGGAKYIDLKYFKIREWVNNNDLYYEHIAIEDMVADPLTKGLRPIDFVKHVEHMSLLMSFDVFG</sequence>
<dbReference type="PANTHER" id="PTHR11439:SF467">
    <property type="entry name" value="INTEGRASE CATALYTIC DOMAIN-CONTAINING PROTEIN"/>
    <property type="match status" value="1"/>
</dbReference>
<reference evidence="2" key="1">
    <citation type="submission" date="2025-08" db="UniProtKB">
        <authorList>
            <consortium name="RefSeq"/>
        </authorList>
    </citation>
    <scope>IDENTIFICATION</scope>
    <source>
        <tissue evidence="2">Young leaves</tissue>
    </source>
</reference>
<dbReference type="GeneID" id="120105152"/>
<dbReference type="KEGG" id="pda:120105152"/>
<protein>
    <submittedName>
        <fullName evidence="2">Secreted RxLR effector protein 161-like</fullName>
    </submittedName>
</protein>